<reference evidence="2" key="1">
    <citation type="submission" date="2022-08" db="EMBL/GenBank/DDBJ databases">
        <title>Complete genome sequence of Mycoplasma cottewii type strain VIS.</title>
        <authorList>
            <person name="Spergser J."/>
        </authorList>
    </citation>
    <scope>NUCLEOTIDE SEQUENCE</scope>
    <source>
        <strain evidence="2">VIS</strain>
    </source>
</reference>
<keyword evidence="2" id="KW-0449">Lipoprotein</keyword>
<accession>A0ABY5TYE8</accession>
<evidence type="ECO:0000256" key="1">
    <source>
        <dbReference type="SAM" id="SignalP"/>
    </source>
</evidence>
<dbReference type="RefSeq" id="WP_259430214.1">
    <property type="nucleotide sequence ID" value="NZ_CP103424.1"/>
</dbReference>
<feature type="signal peptide" evidence="1">
    <location>
        <begin position="1"/>
        <end position="21"/>
    </location>
</feature>
<proteinExistence type="predicted"/>
<dbReference type="PROSITE" id="PS51257">
    <property type="entry name" value="PROKAR_LIPOPROTEIN"/>
    <property type="match status" value="1"/>
</dbReference>
<keyword evidence="3" id="KW-1185">Reference proteome</keyword>
<dbReference type="NCBIfam" id="NF038029">
    <property type="entry name" value="LP_plasma"/>
    <property type="match status" value="1"/>
</dbReference>
<protein>
    <submittedName>
        <fullName evidence="2">Lipoprotein</fullName>
    </submittedName>
</protein>
<dbReference type="EMBL" id="CP103424">
    <property type="protein sequence ID" value="UWD35056.1"/>
    <property type="molecule type" value="Genomic_DNA"/>
</dbReference>
<evidence type="ECO:0000313" key="3">
    <source>
        <dbReference type="Proteomes" id="UP001059819"/>
    </source>
</evidence>
<dbReference type="Proteomes" id="UP001059819">
    <property type="component" value="Chromosome"/>
</dbReference>
<keyword evidence="1" id="KW-0732">Signal</keyword>
<evidence type="ECO:0000313" key="2">
    <source>
        <dbReference type="EMBL" id="UWD35056.1"/>
    </source>
</evidence>
<sequence length="150" mass="16986">MKKLVSILSVFGMVATAGVVAVSCARSEIKEKTIEEKIDERQLETQFQNIKKIVGPKIEKLINKLKSIEKSEAEKILGSEEGGVLASIYQFYEDSKAFGSIKEAAEKFSEKNEDKEKSKTNFLESVKSTFDDYEKYKIKIDELINKYVVS</sequence>
<feature type="chain" id="PRO_5046447229" evidence="1">
    <location>
        <begin position="22"/>
        <end position="150"/>
    </location>
</feature>
<organism evidence="2 3">
    <name type="scientific">Mycoplasma cottewii</name>
    <dbReference type="NCBI Taxonomy" id="51364"/>
    <lineage>
        <taxon>Bacteria</taxon>
        <taxon>Bacillati</taxon>
        <taxon>Mycoplasmatota</taxon>
        <taxon>Mollicutes</taxon>
        <taxon>Mycoplasmataceae</taxon>
        <taxon>Mycoplasma</taxon>
    </lineage>
</organism>
<dbReference type="InterPro" id="IPR054816">
    <property type="entry name" value="Lipoprotein_mollicutes-type_CS"/>
</dbReference>
<gene>
    <name evidence="2" type="ORF">NX779_00135</name>
</gene>
<name>A0ABY5TYE8_9MOLU</name>